<geneLocation type="mitochondrion" evidence="2"/>
<feature type="domain" description="Homing endonuclease LAGLIDADG" evidence="1">
    <location>
        <begin position="77"/>
        <end position="172"/>
    </location>
</feature>
<dbReference type="PROSITE" id="PS51257">
    <property type="entry name" value="PROKAR_LIPOPROTEIN"/>
    <property type="match status" value="1"/>
</dbReference>
<feature type="domain" description="Homing endonuclease LAGLIDADG" evidence="1">
    <location>
        <begin position="232"/>
        <end position="332"/>
    </location>
</feature>
<keyword evidence="2" id="KW-0378">Hydrolase</keyword>
<name>A0A191MWP4_9PEZI</name>
<dbReference type="Gene3D" id="3.10.28.10">
    <property type="entry name" value="Homing endonucleases"/>
    <property type="match status" value="2"/>
</dbReference>
<sequence>MKNLNIKKFSVFGIAGAVSLWLHGISSCLWIKDGPMLNSNRKYSSYMDKGKEKLYEVSCSGKPESSLTSGLTPYYVTGFSDAEASFTISRIKGRNGKAWPRLVFKIGVHIRDKDLLERISLFFGVGKVYADRSTSCQYIVQTISGLEAIVKHFETYPLITQKRADFELFRQAFYLVLAKEHLTKEGFQRYLNLRATINNGNHFQDLLVEYPDTVKLPKPCIEHEGIIDPYWIAGFVDGDGCFRIKTRKCATYKLGVSVNIGFILTQDIRDGVFMRSMEKYFNCGGYSIATDGLSCEYHVYRLPDIIKTIIPFFEKYPLQGVKRLDLADFIKAAKILQNKEHLTEEGYKKILELKNGMNKSRK</sequence>
<evidence type="ECO:0000259" key="1">
    <source>
        <dbReference type="Pfam" id="PF00961"/>
    </source>
</evidence>
<dbReference type="SUPFAM" id="SSF55608">
    <property type="entry name" value="Homing endonucleases"/>
    <property type="match status" value="2"/>
</dbReference>
<dbReference type="PANTHER" id="PTHR36181:SF4">
    <property type="entry name" value="LAGLIDADG ENDONUCLEASE"/>
    <property type="match status" value="1"/>
</dbReference>
<keyword evidence="2" id="KW-0540">Nuclease</keyword>
<dbReference type="GO" id="GO:0005739">
    <property type="term" value="C:mitochondrion"/>
    <property type="evidence" value="ECO:0007669"/>
    <property type="project" value="UniProtKB-ARBA"/>
</dbReference>
<dbReference type="GeneID" id="31078038"/>
<accession>A0A191MWP4</accession>
<proteinExistence type="predicted"/>
<evidence type="ECO:0000313" key="2">
    <source>
        <dbReference type="EMBL" id="AMX22077.1"/>
    </source>
</evidence>
<organism evidence="2">
    <name type="scientific">Chrysoporthe austroafricana</name>
    <dbReference type="NCBI Taxonomy" id="354353"/>
    <lineage>
        <taxon>Eukaryota</taxon>
        <taxon>Fungi</taxon>
        <taxon>Dikarya</taxon>
        <taxon>Ascomycota</taxon>
        <taxon>Pezizomycotina</taxon>
        <taxon>Sordariomycetes</taxon>
        <taxon>Sordariomycetidae</taxon>
        <taxon>Diaporthales</taxon>
        <taxon>Cryphonectriaceae</taxon>
        <taxon>Cryphonectria-Endothia species complex</taxon>
        <taxon>Chrysoporthe</taxon>
    </lineage>
</organism>
<dbReference type="InterPro" id="IPR051289">
    <property type="entry name" value="LAGLIDADG_Endonuclease"/>
</dbReference>
<keyword evidence="2" id="KW-0255">Endonuclease</keyword>
<reference evidence="2" key="1">
    <citation type="journal article" date="2016" name="PLoS ONE">
        <title>Intron Derived Size Polymorphism in the Mitochondrial Genomes of Closely Related Chrysoporthe Species.</title>
        <authorList>
            <person name="Kanzi A.M."/>
            <person name="Wingfield B.D."/>
            <person name="Steenkamp E.T."/>
            <person name="Naidoo S."/>
            <person name="van der Merwe N.A."/>
        </authorList>
    </citation>
    <scope>NUCLEOTIDE SEQUENCE</scope>
</reference>
<dbReference type="AlphaFoldDB" id="A0A191MWP4"/>
<dbReference type="InterPro" id="IPR027434">
    <property type="entry name" value="Homing_endonucl"/>
</dbReference>
<dbReference type="Pfam" id="PF00961">
    <property type="entry name" value="LAGLIDADG_1"/>
    <property type="match status" value="2"/>
</dbReference>
<dbReference type="InterPro" id="IPR004860">
    <property type="entry name" value="LAGLIDADG_dom"/>
</dbReference>
<dbReference type="RefSeq" id="YP_009262002.1">
    <property type="nucleotide sequence ID" value="NC_030522.1"/>
</dbReference>
<dbReference type="EMBL" id="KT380883">
    <property type="protein sequence ID" value="AMX22077.1"/>
    <property type="molecule type" value="Genomic_DNA"/>
</dbReference>
<gene>
    <name evidence="2" type="primary">orf362</name>
</gene>
<dbReference type="GO" id="GO:0004519">
    <property type="term" value="F:endonuclease activity"/>
    <property type="evidence" value="ECO:0007669"/>
    <property type="project" value="UniProtKB-KW"/>
</dbReference>
<protein>
    <submittedName>
        <fullName evidence="2">LAGLIDADG endonuclease</fullName>
    </submittedName>
</protein>
<dbReference type="PANTHER" id="PTHR36181">
    <property type="entry name" value="INTRON-ENCODED ENDONUCLEASE AI3-RELATED"/>
    <property type="match status" value="1"/>
</dbReference>
<dbReference type="FunFam" id="3.10.28.10:FF:000010">
    <property type="entry name" value="LAGLIDADG homing endonuclease I-LtrII"/>
    <property type="match status" value="1"/>
</dbReference>
<keyword evidence="2" id="KW-0496">Mitochondrion</keyword>